<dbReference type="Pfam" id="PF00583">
    <property type="entry name" value="Acetyltransf_1"/>
    <property type="match status" value="1"/>
</dbReference>
<evidence type="ECO:0000259" key="3">
    <source>
        <dbReference type="PROSITE" id="PS51186"/>
    </source>
</evidence>
<feature type="domain" description="N-acetyltransferase" evidence="3">
    <location>
        <begin position="1"/>
        <end position="139"/>
    </location>
</feature>
<keyword evidence="1 4" id="KW-0808">Transferase</keyword>
<proteinExistence type="predicted"/>
<keyword evidence="2" id="KW-0012">Acyltransferase</keyword>
<evidence type="ECO:0000313" key="4">
    <source>
        <dbReference type="EMBL" id="SOE60013.1"/>
    </source>
</evidence>
<evidence type="ECO:0000256" key="2">
    <source>
        <dbReference type="ARBA" id="ARBA00023315"/>
    </source>
</evidence>
<dbReference type="EMBL" id="OCSU01000001">
    <property type="protein sequence ID" value="SOE60013.1"/>
    <property type="molecule type" value="Genomic_DNA"/>
</dbReference>
<comment type="caution">
    <text evidence="4">The sequence shown here is derived from an EMBL/GenBank/DDBJ whole genome shotgun (WGS) entry which is preliminary data.</text>
</comment>
<dbReference type="GO" id="GO:0016747">
    <property type="term" value="F:acyltransferase activity, transferring groups other than amino-acyl groups"/>
    <property type="evidence" value="ECO:0007669"/>
    <property type="project" value="InterPro"/>
</dbReference>
<name>A0A7Z7I404_9BURK</name>
<dbReference type="AlphaFoldDB" id="A0A7Z7I404"/>
<gene>
    <name evidence="4" type="ORF">SAMN05446927_1861</name>
</gene>
<organism evidence="4 5">
    <name type="scientific">Caballeronia arationis</name>
    <dbReference type="NCBI Taxonomy" id="1777142"/>
    <lineage>
        <taxon>Bacteria</taxon>
        <taxon>Pseudomonadati</taxon>
        <taxon>Pseudomonadota</taxon>
        <taxon>Betaproteobacteria</taxon>
        <taxon>Burkholderiales</taxon>
        <taxon>Burkholderiaceae</taxon>
        <taxon>Caballeronia</taxon>
    </lineage>
</organism>
<protein>
    <submittedName>
        <fullName evidence="4">Acetyltransferase (GNAT) family protein</fullName>
    </submittedName>
</protein>
<dbReference type="SUPFAM" id="SSF55729">
    <property type="entry name" value="Acyl-CoA N-acyltransferases (Nat)"/>
    <property type="match status" value="1"/>
</dbReference>
<evidence type="ECO:0000256" key="1">
    <source>
        <dbReference type="ARBA" id="ARBA00022679"/>
    </source>
</evidence>
<dbReference type="Proteomes" id="UP000219522">
    <property type="component" value="Unassembled WGS sequence"/>
</dbReference>
<dbReference type="OrthoDB" id="9787920at2"/>
<dbReference type="PANTHER" id="PTHR43877">
    <property type="entry name" value="AMINOALKYLPHOSPHONATE N-ACETYLTRANSFERASE-RELATED-RELATED"/>
    <property type="match status" value="1"/>
</dbReference>
<evidence type="ECO:0000313" key="5">
    <source>
        <dbReference type="Proteomes" id="UP000219522"/>
    </source>
</evidence>
<reference evidence="4 5" key="1">
    <citation type="submission" date="2017-09" db="EMBL/GenBank/DDBJ databases">
        <authorList>
            <person name="Varghese N."/>
            <person name="Submissions S."/>
        </authorList>
    </citation>
    <scope>NUCLEOTIDE SEQUENCE [LARGE SCALE GENOMIC DNA]</scope>
    <source>
        <strain evidence="4 5">OK806</strain>
    </source>
</reference>
<dbReference type="InterPro" id="IPR016181">
    <property type="entry name" value="Acyl_CoA_acyltransferase"/>
</dbReference>
<dbReference type="Gene3D" id="3.40.630.30">
    <property type="match status" value="1"/>
</dbReference>
<dbReference type="CDD" id="cd04301">
    <property type="entry name" value="NAT_SF"/>
    <property type="match status" value="1"/>
</dbReference>
<sequence>MDVKIEVADWIDAEFEADVSGGLAAFNARELGPSAQRDLAVSVYRGDEFVGGLAGFTAWDWLFVKWLWIRDDARGEGLATRVVEAAEREAIRRGCRAAWLDTLNPAAKQLYERCGFAVFGELPDFSAGRTRYFMQKRFGGVRA</sequence>
<dbReference type="RefSeq" id="WP_062638101.1">
    <property type="nucleotide sequence ID" value="NZ_FCOG02000029.1"/>
</dbReference>
<dbReference type="InterPro" id="IPR050832">
    <property type="entry name" value="Bact_Acetyltransf"/>
</dbReference>
<keyword evidence="5" id="KW-1185">Reference proteome</keyword>
<dbReference type="PROSITE" id="PS51186">
    <property type="entry name" value="GNAT"/>
    <property type="match status" value="1"/>
</dbReference>
<accession>A0A7Z7I404</accession>
<dbReference type="InterPro" id="IPR000182">
    <property type="entry name" value="GNAT_dom"/>
</dbReference>